<feature type="transmembrane region" description="Helical" evidence="1">
    <location>
        <begin position="49"/>
        <end position="70"/>
    </location>
</feature>
<feature type="transmembrane region" description="Helical" evidence="1">
    <location>
        <begin position="173"/>
        <end position="191"/>
    </location>
</feature>
<keyword evidence="3" id="KW-1185">Reference proteome</keyword>
<evidence type="ECO:0000313" key="3">
    <source>
        <dbReference type="Proteomes" id="UP001597510"/>
    </source>
</evidence>
<evidence type="ECO:0000313" key="2">
    <source>
        <dbReference type="EMBL" id="MFD2520255.1"/>
    </source>
</evidence>
<feature type="transmembrane region" description="Helical" evidence="1">
    <location>
        <begin position="148"/>
        <end position="167"/>
    </location>
</feature>
<evidence type="ECO:0000256" key="1">
    <source>
        <dbReference type="SAM" id="Phobius"/>
    </source>
</evidence>
<gene>
    <name evidence="2" type="ORF">ACFSR2_05120</name>
</gene>
<name>A0ABW5J5N7_9BACT</name>
<feature type="transmembrane region" description="Helical" evidence="1">
    <location>
        <begin position="77"/>
        <end position="96"/>
    </location>
</feature>
<comment type="caution">
    <text evidence="2">The sequence shown here is derived from an EMBL/GenBank/DDBJ whole genome shotgun (WGS) entry which is preliminary data.</text>
</comment>
<organism evidence="2 3">
    <name type="scientific">Emticicia soli</name>
    <dbReference type="NCBI Taxonomy" id="2027878"/>
    <lineage>
        <taxon>Bacteria</taxon>
        <taxon>Pseudomonadati</taxon>
        <taxon>Bacteroidota</taxon>
        <taxon>Cytophagia</taxon>
        <taxon>Cytophagales</taxon>
        <taxon>Leadbetterellaceae</taxon>
        <taxon>Emticicia</taxon>
    </lineage>
</organism>
<dbReference type="Proteomes" id="UP001597510">
    <property type="component" value="Unassembled WGS sequence"/>
</dbReference>
<keyword evidence="1" id="KW-0472">Membrane</keyword>
<evidence type="ECO:0008006" key="4">
    <source>
        <dbReference type="Google" id="ProtNLM"/>
    </source>
</evidence>
<feature type="transmembrane region" description="Helical" evidence="1">
    <location>
        <begin position="102"/>
        <end position="120"/>
    </location>
</feature>
<proteinExistence type="predicted"/>
<protein>
    <recommendedName>
        <fullName evidence="4">DoxX family protein</fullName>
    </recommendedName>
</protein>
<reference evidence="3" key="1">
    <citation type="journal article" date="2019" name="Int. J. Syst. Evol. Microbiol.">
        <title>The Global Catalogue of Microorganisms (GCM) 10K type strain sequencing project: providing services to taxonomists for standard genome sequencing and annotation.</title>
        <authorList>
            <consortium name="The Broad Institute Genomics Platform"/>
            <consortium name="The Broad Institute Genome Sequencing Center for Infectious Disease"/>
            <person name="Wu L."/>
            <person name="Ma J."/>
        </authorList>
    </citation>
    <scope>NUCLEOTIDE SEQUENCE [LARGE SCALE GENOMIC DNA]</scope>
    <source>
        <strain evidence="3">KCTC 52344</strain>
    </source>
</reference>
<sequence length="198" mass="22537">MKKLTSFIAHCIQFWLGLILLTAGVGKMFHGHFIGFIGPVWLETELEKYNLGLYGIFIALSQLVIGFMLLVKRFATLGAIMAIPMLANILMITISLEWRGTPYIVAFLLACNIYLLIYDFHKIKFLLTDDTTTLRGIRLRRKDLQLDILYLLGLLLILLAVSLRRLIPDSAPNIAYAGLVSFVLIYLYGLWKNRKADQ</sequence>
<keyword evidence="1" id="KW-1133">Transmembrane helix</keyword>
<accession>A0ABW5J5N7</accession>
<keyword evidence="1" id="KW-0812">Transmembrane</keyword>
<dbReference type="EMBL" id="JBHULC010000004">
    <property type="protein sequence ID" value="MFD2520255.1"/>
    <property type="molecule type" value="Genomic_DNA"/>
</dbReference>
<feature type="transmembrane region" description="Helical" evidence="1">
    <location>
        <begin position="7"/>
        <end position="29"/>
    </location>
</feature>
<dbReference type="RefSeq" id="WP_340235667.1">
    <property type="nucleotide sequence ID" value="NZ_JBBEWC010000004.1"/>
</dbReference>